<dbReference type="Proteomes" id="UP000507470">
    <property type="component" value="Unassembled WGS sequence"/>
</dbReference>
<feature type="compositionally biased region" description="Low complexity" evidence="2">
    <location>
        <begin position="149"/>
        <end position="165"/>
    </location>
</feature>
<name>A0A6J8ACR9_MYTCO</name>
<feature type="coiled-coil region" evidence="1">
    <location>
        <begin position="165"/>
        <end position="192"/>
    </location>
</feature>
<dbReference type="PANTHER" id="PTHR47331">
    <property type="entry name" value="PHD-TYPE DOMAIN-CONTAINING PROTEIN"/>
    <property type="match status" value="1"/>
</dbReference>
<reference evidence="4 5" key="1">
    <citation type="submission" date="2020-06" db="EMBL/GenBank/DDBJ databases">
        <authorList>
            <person name="Li R."/>
            <person name="Bekaert M."/>
        </authorList>
    </citation>
    <scope>NUCLEOTIDE SEQUENCE [LARGE SCALE GENOMIC DNA]</scope>
    <source>
        <strain evidence="5">wild</strain>
    </source>
</reference>
<keyword evidence="1" id="KW-0175">Coiled coil</keyword>
<feature type="region of interest" description="Disordered" evidence="2">
    <location>
        <begin position="278"/>
        <end position="307"/>
    </location>
</feature>
<gene>
    <name evidence="4" type="ORF">MCOR_6601</name>
</gene>
<evidence type="ECO:0000313" key="4">
    <source>
        <dbReference type="EMBL" id="CAC5366225.1"/>
    </source>
</evidence>
<dbReference type="Pfam" id="PF18701">
    <property type="entry name" value="DUF5641"/>
    <property type="match status" value="1"/>
</dbReference>
<dbReference type="AlphaFoldDB" id="A0A6J8ACR9"/>
<sequence>MSTSVDETDIDAPRLRTLTEAGLSLYEKRKEKHLARIAKSWDNVEIIIDSVGSLPDEVKSVKEAEADFYEFVDNYETLSENYIDFLTRARTEDSFTERDIFENKLKGYRILIQSTQRSLRNHISELLRKDDRSSTHSRRSSTHSRRSSRSNSSKETSRSSVSTVVMKSKVKAEAAKTRLKFMEEEAELKKKQVVLDVDLEVLQCKKEAAVAVAEMEVLESMNNSQGISEEDSKAESVSVVARERTKEYVREQKEINNNTITHVTSLRALNDNYASSCLEENEPPDIPVNNTGKRDRGFQKSSDRNVNISTRKTVLPDKVQSHRTYQTVQSDQNNTSSAERCPLHNSNHSLDKCRGFRMKPIEERRQFLKENKLCFRCFETSHRQKDCTKSVECNECGNKNHSSALHIDRPQEKRNITEHGGEIKIKENVLKSDNGSLGECSLYSRKSEVFGKEIFQRSEDDDTPENDKEVRPTVSVLKTNLAHKPLLGSHRFERFSTWRALVETISRLKHIAKTYRSKTSCKGWHICQEFRTVDDYEKSEIEILKSVQADTFSKEKPNPIVETNVTCDSKDLYRAQWKRVQILADMFWKKWKTEFLQQLQNRRKWKTNYKNVSVGDVVLLKDNSVARCYWPIGRITATYPSDDGKVRKVSLQITKSEGGVTNLTRPITEVVLLVGTD</sequence>
<feature type="compositionally biased region" description="Basic and acidic residues" evidence="2">
    <location>
        <begin position="125"/>
        <end position="134"/>
    </location>
</feature>
<feature type="region of interest" description="Disordered" evidence="2">
    <location>
        <begin position="125"/>
        <end position="165"/>
    </location>
</feature>
<keyword evidence="5" id="KW-1185">Reference proteome</keyword>
<evidence type="ECO:0000256" key="2">
    <source>
        <dbReference type="SAM" id="MobiDB-lite"/>
    </source>
</evidence>
<evidence type="ECO:0000313" key="5">
    <source>
        <dbReference type="Proteomes" id="UP000507470"/>
    </source>
</evidence>
<dbReference type="EMBL" id="CACVKT020001220">
    <property type="protein sequence ID" value="CAC5366225.1"/>
    <property type="molecule type" value="Genomic_DNA"/>
</dbReference>
<accession>A0A6J8ACR9</accession>
<evidence type="ECO:0000259" key="3">
    <source>
        <dbReference type="Pfam" id="PF18701"/>
    </source>
</evidence>
<dbReference type="InterPro" id="IPR040676">
    <property type="entry name" value="DUF5641"/>
</dbReference>
<evidence type="ECO:0000256" key="1">
    <source>
        <dbReference type="SAM" id="Coils"/>
    </source>
</evidence>
<feature type="compositionally biased region" description="Basic and acidic residues" evidence="2">
    <location>
        <begin position="292"/>
        <end position="303"/>
    </location>
</feature>
<feature type="compositionally biased region" description="Basic residues" evidence="2">
    <location>
        <begin position="135"/>
        <end position="148"/>
    </location>
</feature>
<dbReference type="PANTHER" id="PTHR47331:SF6">
    <property type="entry name" value="DOUBLECORTIN DOMAIN-CONTAINING PROTEIN"/>
    <property type="match status" value="1"/>
</dbReference>
<feature type="domain" description="DUF5641" evidence="3">
    <location>
        <begin position="576"/>
        <end position="673"/>
    </location>
</feature>
<protein>
    <recommendedName>
        <fullName evidence="3">DUF5641 domain-containing protein</fullName>
    </recommendedName>
</protein>
<dbReference type="OrthoDB" id="8194935at2759"/>
<organism evidence="4 5">
    <name type="scientific">Mytilus coruscus</name>
    <name type="common">Sea mussel</name>
    <dbReference type="NCBI Taxonomy" id="42192"/>
    <lineage>
        <taxon>Eukaryota</taxon>
        <taxon>Metazoa</taxon>
        <taxon>Spiralia</taxon>
        <taxon>Lophotrochozoa</taxon>
        <taxon>Mollusca</taxon>
        <taxon>Bivalvia</taxon>
        <taxon>Autobranchia</taxon>
        <taxon>Pteriomorphia</taxon>
        <taxon>Mytilida</taxon>
        <taxon>Mytiloidea</taxon>
        <taxon>Mytilidae</taxon>
        <taxon>Mytilinae</taxon>
        <taxon>Mytilus</taxon>
    </lineage>
</organism>
<proteinExistence type="predicted"/>